<keyword evidence="1" id="KW-0812">Transmembrane</keyword>
<protein>
    <submittedName>
        <fullName evidence="2">NnrS family protein</fullName>
    </submittedName>
</protein>
<feature type="transmembrane region" description="Helical" evidence="1">
    <location>
        <begin position="87"/>
        <end position="107"/>
    </location>
</feature>
<feature type="transmembrane region" description="Helical" evidence="1">
    <location>
        <begin position="383"/>
        <end position="402"/>
    </location>
</feature>
<feature type="transmembrane region" description="Helical" evidence="1">
    <location>
        <begin position="201"/>
        <end position="221"/>
    </location>
</feature>
<dbReference type="HOGENOM" id="CLU_041785_2_0_4"/>
<dbReference type="KEGG" id="axy:AXYL_02955"/>
<name>E3HVW2_ACHXA</name>
<evidence type="ECO:0000313" key="3">
    <source>
        <dbReference type="Proteomes" id="UP000006876"/>
    </source>
</evidence>
<feature type="transmembrane region" description="Helical" evidence="1">
    <location>
        <begin position="50"/>
        <end position="67"/>
    </location>
</feature>
<evidence type="ECO:0000256" key="1">
    <source>
        <dbReference type="SAM" id="Phobius"/>
    </source>
</evidence>
<feature type="transmembrane region" description="Helical" evidence="1">
    <location>
        <begin position="293"/>
        <end position="318"/>
    </location>
</feature>
<gene>
    <name evidence="2" type="ordered locus">AXYL_02955</name>
</gene>
<dbReference type="AlphaFoldDB" id="E3HVW2"/>
<dbReference type="eggNOG" id="COG3213">
    <property type="taxonomic scope" value="Bacteria"/>
</dbReference>
<dbReference type="EMBL" id="CP002287">
    <property type="protein sequence ID" value="ADP16275.1"/>
    <property type="molecule type" value="Genomic_DNA"/>
</dbReference>
<dbReference type="Pfam" id="PF05940">
    <property type="entry name" value="NnrS"/>
    <property type="match status" value="1"/>
</dbReference>
<dbReference type="InterPro" id="IPR010266">
    <property type="entry name" value="NnrS"/>
</dbReference>
<keyword evidence="1" id="KW-1133">Transmembrane helix</keyword>
<accession>E3HVW2</accession>
<dbReference type="Proteomes" id="UP000006876">
    <property type="component" value="Chromosome"/>
</dbReference>
<feature type="transmembrane region" description="Helical" evidence="1">
    <location>
        <begin position="139"/>
        <end position="158"/>
    </location>
</feature>
<feature type="transmembrane region" description="Helical" evidence="1">
    <location>
        <begin position="324"/>
        <end position="345"/>
    </location>
</feature>
<feature type="transmembrane region" description="Helical" evidence="1">
    <location>
        <begin position="170"/>
        <end position="189"/>
    </location>
</feature>
<proteinExistence type="predicted"/>
<reference evidence="2 3" key="1">
    <citation type="journal article" date="2011" name="J. Bacteriol.">
        <title>Complete genome sequence of the haloaromatic acid-degrading bacterium Achromobacter xylosoxidans A8.</title>
        <authorList>
            <person name="Strnad H."/>
            <person name="Ridl J."/>
            <person name="Paces J."/>
            <person name="Kolar M."/>
            <person name="Vlcek C."/>
            <person name="Paces V."/>
        </authorList>
    </citation>
    <scope>NUCLEOTIDE SEQUENCE [LARGE SCALE GENOMIC DNA]</scope>
    <source>
        <strain evidence="2 3">A8</strain>
    </source>
</reference>
<sequence length="434" mass="46926">MYFKYTFKRMPKRHRADLMSTLLSIEEPAAVPSRPRPQWRAFTEMGFRPLYLAGCFWALASVLLWVHAPARLTGVLNGMFWHAHEMLWGFVATIAVGFLLTAGANWTGKNPLRGTPLAALCAVWIVARAGYLVPGRTAFVVAAAADLLFFLWAAGALGRAVAVTRNQRNYGIPFLLLGLAATNALYLWASVQGDYFALMRYFNAGLLCMAVLTLLIARRVIPFFAKRAVAGLDIPPHTRSGHWQLGTGIVAIACLLAGQPQAAALALAATGLIALAQWISWKPWAVRKVPLLWILYAGYGGLGIGLLVGAAQLAGYVLRPAWPAHVIGVAGFSVLILGMVTRTALGHLGRPLRTDRSMVLSYALMILAALLRLAALLPTAATIGLLHASATAWALAFGLYLWRFFPMMIRPRADAGKSAAPVMKVVPVARRPAA</sequence>
<dbReference type="STRING" id="762376.AXYL_02955"/>
<keyword evidence="1" id="KW-0472">Membrane</keyword>
<organism evidence="2 3">
    <name type="scientific">Achromobacter xylosoxidans (strain A8)</name>
    <dbReference type="NCBI Taxonomy" id="762376"/>
    <lineage>
        <taxon>Bacteria</taxon>
        <taxon>Pseudomonadati</taxon>
        <taxon>Pseudomonadota</taxon>
        <taxon>Betaproteobacteria</taxon>
        <taxon>Burkholderiales</taxon>
        <taxon>Alcaligenaceae</taxon>
        <taxon>Achromobacter</taxon>
    </lineage>
</organism>
<feature type="transmembrane region" description="Helical" evidence="1">
    <location>
        <begin position="114"/>
        <end position="133"/>
    </location>
</feature>
<feature type="transmembrane region" description="Helical" evidence="1">
    <location>
        <begin position="357"/>
        <end position="377"/>
    </location>
</feature>
<evidence type="ECO:0000313" key="2">
    <source>
        <dbReference type="EMBL" id="ADP16275.1"/>
    </source>
</evidence>